<dbReference type="Proteomes" id="UP000238196">
    <property type="component" value="Unassembled WGS sequence"/>
</dbReference>
<gene>
    <name evidence="1" type="ORF">C4K68_00895</name>
</gene>
<comment type="caution">
    <text evidence="1">The sequence shown here is derived from an EMBL/GenBank/DDBJ whole genome shotgun (WGS) entry which is preliminary data.</text>
</comment>
<dbReference type="GO" id="GO:0012506">
    <property type="term" value="C:vesicle membrane"/>
    <property type="evidence" value="ECO:0007669"/>
    <property type="project" value="InterPro"/>
</dbReference>
<organism evidence="1 2">
    <name type="scientific">Proteobacteria bacterium 228</name>
    <dbReference type="NCBI Taxonomy" id="2083153"/>
    <lineage>
        <taxon>Bacteria</taxon>
        <taxon>Pseudomonadati</taxon>
        <taxon>Pseudomonadota</taxon>
    </lineage>
</organism>
<dbReference type="AlphaFoldDB" id="A0A2S5KWQ9"/>
<dbReference type="InterPro" id="IPR018493">
    <property type="entry name" value="GvpA-like_CS"/>
</dbReference>
<dbReference type="OrthoDB" id="8527830at2"/>
<sequence length="114" mass="13194">MPYVERNADGQIIAVYAVEQPQAHEFLEPDDQGLQQFLFQDNGRTFAYMRQSDLELQRVLEDVIDLLIDKGILMFTDLPVEAQKKLVGRKRVRQVLKHRNTILGTDDEDDPLPL</sequence>
<dbReference type="GO" id="GO:0005198">
    <property type="term" value="F:structural molecule activity"/>
    <property type="evidence" value="ECO:0007669"/>
    <property type="project" value="InterPro"/>
</dbReference>
<reference evidence="1 2" key="1">
    <citation type="submission" date="2018-02" db="EMBL/GenBank/DDBJ databases">
        <title>novel marine gammaproteobacteria from coastal saline agro ecosystem.</title>
        <authorList>
            <person name="Krishnan R."/>
            <person name="Ramesh Kumar N."/>
        </authorList>
    </citation>
    <scope>NUCLEOTIDE SEQUENCE [LARGE SCALE GENOMIC DNA]</scope>
    <source>
        <strain evidence="1 2">228</strain>
    </source>
</reference>
<dbReference type="EMBL" id="PRLP01000003">
    <property type="protein sequence ID" value="PPC79294.1"/>
    <property type="molecule type" value="Genomic_DNA"/>
</dbReference>
<evidence type="ECO:0008006" key="3">
    <source>
        <dbReference type="Google" id="ProtNLM"/>
    </source>
</evidence>
<protein>
    <recommendedName>
        <fullName evidence="3">Tryptophan synthase subunit beta like protein</fullName>
    </recommendedName>
</protein>
<proteinExistence type="predicted"/>
<accession>A0A2S5KWQ9</accession>
<dbReference type="PROSITE" id="PS00234">
    <property type="entry name" value="GAS_VESICLE_A_1"/>
    <property type="match status" value="1"/>
</dbReference>
<evidence type="ECO:0000313" key="2">
    <source>
        <dbReference type="Proteomes" id="UP000238196"/>
    </source>
</evidence>
<evidence type="ECO:0000313" key="1">
    <source>
        <dbReference type="EMBL" id="PPC79294.1"/>
    </source>
</evidence>
<name>A0A2S5KWQ9_9PROT</name>